<accession>A0A9P1GCI2</accession>
<evidence type="ECO:0000256" key="1">
    <source>
        <dbReference type="SAM" id="MobiDB-lite"/>
    </source>
</evidence>
<dbReference type="AlphaFoldDB" id="A0A9P1GCI2"/>
<feature type="non-terminal residue" evidence="2">
    <location>
        <position position="307"/>
    </location>
</feature>
<evidence type="ECO:0000313" key="2">
    <source>
        <dbReference type="EMBL" id="CAI4005323.1"/>
    </source>
</evidence>
<dbReference type="Proteomes" id="UP001152797">
    <property type="component" value="Unassembled WGS sequence"/>
</dbReference>
<feature type="region of interest" description="Disordered" evidence="1">
    <location>
        <begin position="1"/>
        <end position="161"/>
    </location>
</feature>
<feature type="compositionally biased region" description="Basic and acidic residues" evidence="1">
    <location>
        <begin position="292"/>
        <end position="301"/>
    </location>
</feature>
<dbReference type="EMBL" id="CAMXCT030003602">
    <property type="protein sequence ID" value="CAL4792635.1"/>
    <property type="molecule type" value="Genomic_DNA"/>
</dbReference>
<feature type="region of interest" description="Disordered" evidence="1">
    <location>
        <begin position="287"/>
        <end position="307"/>
    </location>
</feature>
<feature type="compositionally biased region" description="Pro residues" evidence="1">
    <location>
        <begin position="50"/>
        <end position="68"/>
    </location>
</feature>
<proteinExistence type="predicted"/>
<feature type="compositionally biased region" description="Low complexity" evidence="1">
    <location>
        <begin position="129"/>
        <end position="143"/>
    </location>
</feature>
<dbReference type="EMBL" id="CAMXCT010003602">
    <property type="protein sequence ID" value="CAI4005323.1"/>
    <property type="molecule type" value="Genomic_DNA"/>
</dbReference>
<name>A0A9P1GCI2_9DINO</name>
<dbReference type="EMBL" id="CAMXCT020003602">
    <property type="protein sequence ID" value="CAL1158698.1"/>
    <property type="molecule type" value="Genomic_DNA"/>
</dbReference>
<reference evidence="2" key="1">
    <citation type="submission" date="2022-10" db="EMBL/GenBank/DDBJ databases">
        <authorList>
            <person name="Chen Y."/>
            <person name="Dougan E. K."/>
            <person name="Chan C."/>
            <person name="Rhodes N."/>
            <person name="Thang M."/>
        </authorList>
    </citation>
    <scope>NUCLEOTIDE SEQUENCE</scope>
</reference>
<feature type="compositionally biased region" description="Low complexity" evidence="1">
    <location>
        <begin position="39"/>
        <end position="49"/>
    </location>
</feature>
<evidence type="ECO:0000313" key="3">
    <source>
        <dbReference type="EMBL" id="CAL4792635.1"/>
    </source>
</evidence>
<keyword evidence="4" id="KW-1185">Reference proteome</keyword>
<evidence type="ECO:0000313" key="4">
    <source>
        <dbReference type="Proteomes" id="UP001152797"/>
    </source>
</evidence>
<sequence length="307" mass="34139">ASSQGDAAAGGHASPEDETQPATADELEASKRPKRKPPVKAAAKSVTAPPVKPSSPKPSPGQPSPNPAPTKRLKGKQPNSDDPLKIIQQLQEANKKMEEEMMKLRAQTSKPTKSKGSAYTTPPPKVAAPSPGKNPSSGSGKTSVNPPPERPAPATEGAKLNRLRRLCEKKPSGRCNVPAAVHEKWLKSNKQEKEAMIDELESVNWSKGLFVSRITKTISQKKTLQRKQKRGWFTKEQMQHSLGWSLSYIKCAIEYCEKPGNERLWKKDRYNKKLRKYYVVYGEEDDDISENEEMHQQHETGEVTWPN</sequence>
<comment type="caution">
    <text evidence="2">The sequence shown here is derived from an EMBL/GenBank/DDBJ whole genome shotgun (WGS) entry which is preliminary data.</text>
</comment>
<protein>
    <submittedName>
        <fullName evidence="2">Uncharacterized protein</fullName>
    </submittedName>
</protein>
<reference evidence="3 4" key="2">
    <citation type="submission" date="2024-05" db="EMBL/GenBank/DDBJ databases">
        <authorList>
            <person name="Chen Y."/>
            <person name="Shah S."/>
            <person name="Dougan E. K."/>
            <person name="Thang M."/>
            <person name="Chan C."/>
        </authorList>
    </citation>
    <scope>NUCLEOTIDE SEQUENCE [LARGE SCALE GENOMIC DNA]</scope>
</reference>
<feature type="compositionally biased region" description="Basic and acidic residues" evidence="1">
    <location>
        <begin position="93"/>
        <end position="103"/>
    </location>
</feature>
<organism evidence="2">
    <name type="scientific">Cladocopium goreaui</name>
    <dbReference type="NCBI Taxonomy" id="2562237"/>
    <lineage>
        <taxon>Eukaryota</taxon>
        <taxon>Sar</taxon>
        <taxon>Alveolata</taxon>
        <taxon>Dinophyceae</taxon>
        <taxon>Suessiales</taxon>
        <taxon>Symbiodiniaceae</taxon>
        <taxon>Cladocopium</taxon>
    </lineage>
</organism>
<feature type="compositionally biased region" description="Polar residues" evidence="1">
    <location>
        <begin position="106"/>
        <end position="120"/>
    </location>
</feature>
<gene>
    <name evidence="2" type="ORF">C1SCF055_LOCUS31057</name>
</gene>